<accession>A0A444EC01</accession>
<organism evidence="1 2">
    <name type="scientific">Ensete ventricosum</name>
    <name type="common">Abyssinian banana</name>
    <name type="synonym">Musa ensete</name>
    <dbReference type="NCBI Taxonomy" id="4639"/>
    <lineage>
        <taxon>Eukaryota</taxon>
        <taxon>Viridiplantae</taxon>
        <taxon>Streptophyta</taxon>
        <taxon>Embryophyta</taxon>
        <taxon>Tracheophyta</taxon>
        <taxon>Spermatophyta</taxon>
        <taxon>Magnoliopsida</taxon>
        <taxon>Liliopsida</taxon>
        <taxon>Zingiberales</taxon>
        <taxon>Musaceae</taxon>
        <taxon>Ensete</taxon>
    </lineage>
</organism>
<proteinExistence type="predicted"/>
<dbReference type="Proteomes" id="UP000287651">
    <property type="component" value="Unassembled WGS sequence"/>
</dbReference>
<reference evidence="1 2" key="1">
    <citation type="journal article" date="2014" name="Agronomy (Basel)">
        <title>A Draft Genome Sequence for Ensete ventricosum, the Drought-Tolerant Tree Against Hunger.</title>
        <authorList>
            <person name="Harrison J."/>
            <person name="Moore K.A."/>
            <person name="Paszkiewicz K."/>
            <person name="Jones T."/>
            <person name="Grant M."/>
            <person name="Ambacheew D."/>
            <person name="Muzemil S."/>
            <person name="Studholme D.J."/>
        </authorList>
    </citation>
    <scope>NUCLEOTIDE SEQUENCE [LARGE SCALE GENOMIC DNA]</scope>
</reference>
<dbReference type="EMBL" id="AMZH03003689">
    <property type="protein sequence ID" value="RRT71518.1"/>
    <property type="molecule type" value="Genomic_DNA"/>
</dbReference>
<evidence type="ECO:0000313" key="1">
    <source>
        <dbReference type="EMBL" id="RRT71518.1"/>
    </source>
</evidence>
<comment type="caution">
    <text evidence="1">The sequence shown here is derived from an EMBL/GenBank/DDBJ whole genome shotgun (WGS) entry which is preliminary data.</text>
</comment>
<evidence type="ECO:0000313" key="2">
    <source>
        <dbReference type="Proteomes" id="UP000287651"/>
    </source>
</evidence>
<dbReference type="AlphaFoldDB" id="A0A444EC01"/>
<protein>
    <submittedName>
        <fullName evidence="1">Uncharacterized protein</fullName>
    </submittedName>
</protein>
<gene>
    <name evidence="1" type="ORF">B296_00001869</name>
</gene>
<sequence length="101" mass="11817">MCQFMRLAYMIGYGVDIEKSSVNRYSEGKFFFSFRYVIMFLNGMTRIYMILQANPRMKHFNIQRKPLPLEPSSLLREANRRRASLSVGNVSELLDVRPTDG</sequence>
<name>A0A444EC01_ENSVE</name>